<proteinExistence type="predicted"/>
<feature type="transmembrane region" description="Helical" evidence="8">
    <location>
        <begin position="115"/>
        <end position="133"/>
    </location>
</feature>
<feature type="transmembrane region" description="Helical" evidence="8">
    <location>
        <begin position="86"/>
        <end position="108"/>
    </location>
</feature>
<keyword evidence="3" id="KW-1003">Cell membrane</keyword>
<feature type="transmembrane region" description="Helical" evidence="8">
    <location>
        <begin position="6"/>
        <end position="26"/>
    </location>
</feature>
<evidence type="ECO:0000256" key="4">
    <source>
        <dbReference type="ARBA" id="ARBA00022519"/>
    </source>
</evidence>
<dbReference type="AlphaFoldDB" id="A0A6J6T9Z1"/>
<name>A0A6J6T9Z1_9ZZZZ</name>
<comment type="subcellular location">
    <subcellularLocation>
        <location evidence="1">Cell membrane</location>
        <topology evidence="1">Multi-pass membrane protein</topology>
    </subcellularLocation>
</comment>
<sequence>MLRNFVRQRFFVVLVLLVVMLVFFTLTQERFLTPENMSAMMTSSSILWVASLGLTFVMLAGGFDLSIGSMLALCGIGLGWFTNEAGLPLFVAIILTILLGVALGAIVNGIPIGKYGLSFLVVTLGSLILFRGLTNLWSGTKTQQIISPFLDELAFGSTLGLPNPIIVMIVTFLIMLYVQKYTFFGRDVYAVGGNAEAARLSGIRTSRTIIAVYALSAGLAAVAAVLQDARIGAASPQVGDNLVFAAAAAVLLGGTSFSGGIGGVGGTVVGVIFLGVLQNGLSVGGVESYWQQIITGVILIAAIALDLVQRRRTTRSKSLRSTHVQPVSSAS</sequence>
<dbReference type="CDD" id="cd06579">
    <property type="entry name" value="TM_PBP1_transp_AraH_like"/>
    <property type="match status" value="1"/>
</dbReference>
<protein>
    <submittedName>
        <fullName evidence="9">Unannotated protein</fullName>
    </submittedName>
</protein>
<dbReference type="InterPro" id="IPR001851">
    <property type="entry name" value="ABC_transp_permease"/>
</dbReference>
<evidence type="ECO:0000256" key="3">
    <source>
        <dbReference type="ARBA" id="ARBA00022475"/>
    </source>
</evidence>
<keyword evidence="2" id="KW-0813">Transport</keyword>
<evidence type="ECO:0000256" key="7">
    <source>
        <dbReference type="ARBA" id="ARBA00023136"/>
    </source>
</evidence>
<dbReference type="PANTHER" id="PTHR32196:SF21">
    <property type="entry name" value="ABC TRANSPORTER PERMEASE PROTEIN YPHD-RELATED"/>
    <property type="match status" value="1"/>
</dbReference>
<feature type="transmembrane region" description="Helical" evidence="8">
    <location>
        <begin position="209"/>
        <end position="227"/>
    </location>
</feature>
<feature type="transmembrane region" description="Helical" evidence="8">
    <location>
        <begin position="47"/>
        <end position="80"/>
    </location>
</feature>
<dbReference type="GO" id="GO:0022857">
    <property type="term" value="F:transmembrane transporter activity"/>
    <property type="evidence" value="ECO:0007669"/>
    <property type="project" value="InterPro"/>
</dbReference>
<keyword evidence="6 8" id="KW-1133">Transmembrane helix</keyword>
<dbReference type="GO" id="GO:0005886">
    <property type="term" value="C:plasma membrane"/>
    <property type="evidence" value="ECO:0007669"/>
    <property type="project" value="UniProtKB-SubCell"/>
</dbReference>
<reference evidence="9" key="1">
    <citation type="submission" date="2020-05" db="EMBL/GenBank/DDBJ databases">
        <authorList>
            <person name="Chiriac C."/>
            <person name="Salcher M."/>
            <person name="Ghai R."/>
            <person name="Kavagutti S V."/>
        </authorList>
    </citation>
    <scope>NUCLEOTIDE SEQUENCE</scope>
</reference>
<dbReference type="PANTHER" id="PTHR32196">
    <property type="entry name" value="ABC TRANSPORTER PERMEASE PROTEIN YPHD-RELATED-RELATED"/>
    <property type="match status" value="1"/>
</dbReference>
<accession>A0A6J6T9Z1</accession>
<feature type="transmembrane region" description="Helical" evidence="8">
    <location>
        <begin position="153"/>
        <end position="178"/>
    </location>
</feature>
<gene>
    <name evidence="9" type="ORF">UFOPK2810_00435</name>
</gene>
<dbReference type="EMBL" id="CAEZYZ010000052">
    <property type="protein sequence ID" value="CAB4743109.1"/>
    <property type="molecule type" value="Genomic_DNA"/>
</dbReference>
<evidence type="ECO:0000256" key="1">
    <source>
        <dbReference type="ARBA" id="ARBA00004651"/>
    </source>
</evidence>
<keyword evidence="4" id="KW-0997">Cell inner membrane</keyword>
<evidence type="ECO:0000256" key="8">
    <source>
        <dbReference type="SAM" id="Phobius"/>
    </source>
</evidence>
<dbReference type="Pfam" id="PF02653">
    <property type="entry name" value="BPD_transp_2"/>
    <property type="match status" value="1"/>
</dbReference>
<evidence type="ECO:0000313" key="9">
    <source>
        <dbReference type="EMBL" id="CAB4743109.1"/>
    </source>
</evidence>
<evidence type="ECO:0000256" key="5">
    <source>
        <dbReference type="ARBA" id="ARBA00022692"/>
    </source>
</evidence>
<organism evidence="9">
    <name type="scientific">freshwater metagenome</name>
    <dbReference type="NCBI Taxonomy" id="449393"/>
    <lineage>
        <taxon>unclassified sequences</taxon>
        <taxon>metagenomes</taxon>
        <taxon>ecological metagenomes</taxon>
    </lineage>
</organism>
<evidence type="ECO:0000256" key="6">
    <source>
        <dbReference type="ARBA" id="ARBA00022989"/>
    </source>
</evidence>
<feature type="transmembrane region" description="Helical" evidence="8">
    <location>
        <begin position="259"/>
        <end position="277"/>
    </location>
</feature>
<feature type="transmembrane region" description="Helical" evidence="8">
    <location>
        <begin position="289"/>
        <end position="308"/>
    </location>
</feature>
<keyword evidence="5 8" id="KW-0812">Transmembrane</keyword>
<keyword evidence="7 8" id="KW-0472">Membrane</keyword>
<evidence type="ECO:0000256" key="2">
    <source>
        <dbReference type="ARBA" id="ARBA00022448"/>
    </source>
</evidence>